<sequence length="245" mass="27588">MTSKLSHLTAAHHRLVSWRGQTLMPHLPSELIFQEILPYLYDDTPTSLVGLQVALTCKAFYQELYPCVAQFFINRIVEAYAQHWTLCASLVGPGQPTGSRMEVQHFTRMVKAAFKQSSLEHPDDSTSGEIYSGFKSPFRLTYYVHLGSFDDIDLLWALISLLSKPHVSKFVRRLEIALADNGAVRVYTEDRQLVNASERWKRAFVKLMNIATETDRTTPDLAAELCSGPRGNPWESALADLGSIP</sequence>
<gene>
    <name evidence="1" type="ORF">FA13DRAFT_230753</name>
</gene>
<protein>
    <submittedName>
        <fullName evidence="1">Uncharacterized protein</fullName>
    </submittedName>
</protein>
<dbReference type="Proteomes" id="UP000298030">
    <property type="component" value="Unassembled WGS sequence"/>
</dbReference>
<dbReference type="AlphaFoldDB" id="A0A4Y7TFD9"/>
<name>A0A4Y7TFD9_COPMI</name>
<accession>A0A4Y7TFD9</accession>
<reference evidence="1 2" key="1">
    <citation type="journal article" date="2019" name="Nat. Ecol. Evol.">
        <title>Megaphylogeny resolves global patterns of mushroom evolution.</title>
        <authorList>
            <person name="Varga T."/>
            <person name="Krizsan K."/>
            <person name="Foldi C."/>
            <person name="Dima B."/>
            <person name="Sanchez-Garcia M."/>
            <person name="Sanchez-Ramirez S."/>
            <person name="Szollosi G.J."/>
            <person name="Szarkandi J.G."/>
            <person name="Papp V."/>
            <person name="Albert L."/>
            <person name="Andreopoulos W."/>
            <person name="Angelini C."/>
            <person name="Antonin V."/>
            <person name="Barry K.W."/>
            <person name="Bougher N.L."/>
            <person name="Buchanan P."/>
            <person name="Buyck B."/>
            <person name="Bense V."/>
            <person name="Catcheside P."/>
            <person name="Chovatia M."/>
            <person name="Cooper J."/>
            <person name="Damon W."/>
            <person name="Desjardin D."/>
            <person name="Finy P."/>
            <person name="Geml J."/>
            <person name="Haridas S."/>
            <person name="Hughes K."/>
            <person name="Justo A."/>
            <person name="Karasinski D."/>
            <person name="Kautmanova I."/>
            <person name="Kiss B."/>
            <person name="Kocsube S."/>
            <person name="Kotiranta H."/>
            <person name="LaButti K.M."/>
            <person name="Lechner B.E."/>
            <person name="Liimatainen K."/>
            <person name="Lipzen A."/>
            <person name="Lukacs Z."/>
            <person name="Mihaltcheva S."/>
            <person name="Morgado L.N."/>
            <person name="Niskanen T."/>
            <person name="Noordeloos M.E."/>
            <person name="Ohm R.A."/>
            <person name="Ortiz-Santana B."/>
            <person name="Ovrebo C."/>
            <person name="Racz N."/>
            <person name="Riley R."/>
            <person name="Savchenko A."/>
            <person name="Shiryaev A."/>
            <person name="Soop K."/>
            <person name="Spirin V."/>
            <person name="Szebenyi C."/>
            <person name="Tomsovsky M."/>
            <person name="Tulloss R.E."/>
            <person name="Uehling J."/>
            <person name="Grigoriev I.V."/>
            <person name="Vagvolgyi C."/>
            <person name="Papp T."/>
            <person name="Martin F.M."/>
            <person name="Miettinen O."/>
            <person name="Hibbett D.S."/>
            <person name="Nagy L.G."/>
        </authorList>
    </citation>
    <scope>NUCLEOTIDE SEQUENCE [LARGE SCALE GENOMIC DNA]</scope>
    <source>
        <strain evidence="1 2">FP101781</strain>
    </source>
</reference>
<keyword evidence="2" id="KW-1185">Reference proteome</keyword>
<organism evidence="1 2">
    <name type="scientific">Coprinellus micaceus</name>
    <name type="common">Glistening ink-cap mushroom</name>
    <name type="synonym">Coprinus micaceus</name>
    <dbReference type="NCBI Taxonomy" id="71717"/>
    <lineage>
        <taxon>Eukaryota</taxon>
        <taxon>Fungi</taxon>
        <taxon>Dikarya</taxon>
        <taxon>Basidiomycota</taxon>
        <taxon>Agaricomycotina</taxon>
        <taxon>Agaricomycetes</taxon>
        <taxon>Agaricomycetidae</taxon>
        <taxon>Agaricales</taxon>
        <taxon>Agaricineae</taxon>
        <taxon>Psathyrellaceae</taxon>
        <taxon>Coprinellus</taxon>
    </lineage>
</organism>
<evidence type="ECO:0000313" key="1">
    <source>
        <dbReference type="EMBL" id="TEB32886.1"/>
    </source>
</evidence>
<dbReference type="OrthoDB" id="3073426at2759"/>
<proteinExistence type="predicted"/>
<evidence type="ECO:0000313" key="2">
    <source>
        <dbReference type="Proteomes" id="UP000298030"/>
    </source>
</evidence>
<comment type="caution">
    <text evidence="1">The sequence shown here is derived from an EMBL/GenBank/DDBJ whole genome shotgun (WGS) entry which is preliminary data.</text>
</comment>
<dbReference type="EMBL" id="QPFP01000014">
    <property type="protein sequence ID" value="TEB32886.1"/>
    <property type="molecule type" value="Genomic_DNA"/>
</dbReference>